<dbReference type="InterPro" id="IPR018094">
    <property type="entry name" value="Thymidylate_kinase"/>
</dbReference>
<evidence type="ECO:0000256" key="6">
    <source>
        <dbReference type="ARBA" id="ARBA00022741"/>
    </source>
</evidence>
<dbReference type="EC" id="2.7.4.9" evidence="2 12"/>
<dbReference type="EMBL" id="LAJX01000111">
    <property type="protein sequence ID" value="KJV06444.1"/>
    <property type="molecule type" value="Genomic_DNA"/>
</dbReference>
<organism evidence="14 15">
    <name type="scientific">Methylocucumis oryzae</name>
    <dbReference type="NCBI Taxonomy" id="1632867"/>
    <lineage>
        <taxon>Bacteria</taxon>
        <taxon>Pseudomonadati</taxon>
        <taxon>Pseudomonadota</taxon>
        <taxon>Gammaproteobacteria</taxon>
        <taxon>Methylococcales</taxon>
        <taxon>Methylococcaceae</taxon>
        <taxon>Methylocucumis</taxon>
    </lineage>
</organism>
<dbReference type="HAMAP" id="MF_00165">
    <property type="entry name" value="Thymidylate_kinase"/>
    <property type="match status" value="1"/>
</dbReference>
<evidence type="ECO:0000256" key="3">
    <source>
        <dbReference type="ARBA" id="ARBA00017144"/>
    </source>
</evidence>
<evidence type="ECO:0000256" key="12">
    <source>
        <dbReference type="HAMAP-Rule" id="MF_00165"/>
    </source>
</evidence>
<evidence type="ECO:0000256" key="9">
    <source>
        <dbReference type="ARBA" id="ARBA00029962"/>
    </source>
</evidence>
<dbReference type="GO" id="GO:0006227">
    <property type="term" value="P:dUDP biosynthetic process"/>
    <property type="evidence" value="ECO:0007669"/>
    <property type="project" value="TreeGrafter"/>
</dbReference>
<reference evidence="15" key="1">
    <citation type="submission" date="2015-03" db="EMBL/GenBank/DDBJ databases">
        <title>Draft genome sequence of a novel methanotroph (Sn10-6) isolated from flooded ricefield rhizosphere in India.</title>
        <authorList>
            <person name="Pandit P.S."/>
            <person name="Pore S.D."/>
            <person name="Arora P."/>
            <person name="Kapse N.G."/>
            <person name="Dhakephalkar P.K."/>
            <person name="Rahalkar M.C."/>
        </authorList>
    </citation>
    <scope>NUCLEOTIDE SEQUENCE [LARGE SCALE GENOMIC DNA]</scope>
    <source>
        <strain evidence="15">Sn10-6</strain>
    </source>
</reference>
<comment type="similarity">
    <text evidence="1 12">Belongs to the thymidylate kinase family.</text>
</comment>
<evidence type="ECO:0000256" key="1">
    <source>
        <dbReference type="ARBA" id="ARBA00009776"/>
    </source>
</evidence>
<sequence length="207" mass="23386">MTRGKFITLEGIEGVGKTTNVEFVKQHLQKQGISVVVTREPGGTLIAEKIRDLLLQQNSESLSEQAELLLVFAARAQHIKHVIEPALLQGNWVVSDRFTDATYAYQGGGRAMKTSAIEWLEHWVQGHLKPDLTLLLDAPVDVGMARAKARGGSDRFEDERNSFFERVRRAYLLQAELYPERIKLIKANQPLIDVQHAMVESMRVLLR</sequence>
<dbReference type="PANTHER" id="PTHR10344:SF4">
    <property type="entry name" value="UMP-CMP KINASE 2, MITOCHONDRIAL"/>
    <property type="match status" value="1"/>
</dbReference>
<dbReference type="GO" id="GO:0005524">
    <property type="term" value="F:ATP binding"/>
    <property type="evidence" value="ECO:0007669"/>
    <property type="project" value="UniProtKB-UniRule"/>
</dbReference>
<dbReference type="InterPro" id="IPR039430">
    <property type="entry name" value="Thymidylate_kin-like_dom"/>
</dbReference>
<dbReference type="PATRIC" id="fig|1632867.3.peg.389"/>
<evidence type="ECO:0000256" key="5">
    <source>
        <dbReference type="ARBA" id="ARBA00022727"/>
    </source>
</evidence>
<dbReference type="CDD" id="cd01672">
    <property type="entry name" value="TMPK"/>
    <property type="match status" value="1"/>
</dbReference>
<dbReference type="Proteomes" id="UP000033684">
    <property type="component" value="Unassembled WGS sequence"/>
</dbReference>
<keyword evidence="7 12" id="KW-0418">Kinase</keyword>
<dbReference type="InterPro" id="IPR027417">
    <property type="entry name" value="P-loop_NTPase"/>
</dbReference>
<dbReference type="GO" id="GO:0006233">
    <property type="term" value="P:dTDP biosynthetic process"/>
    <property type="evidence" value="ECO:0007669"/>
    <property type="project" value="InterPro"/>
</dbReference>
<keyword evidence="8 12" id="KW-0067">ATP-binding</keyword>
<evidence type="ECO:0000259" key="13">
    <source>
        <dbReference type="Pfam" id="PF02223"/>
    </source>
</evidence>
<proteinExistence type="inferred from homology"/>
<dbReference type="GO" id="GO:0006235">
    <property type="term" value="P:dTTP biosynthetic process"/>
    <property type="evidence" value="ECO:0007669"/>
    <property type="project" value="UniProtKB-UniRule"/>
</dbReference>
<evidence type="ECO:0000256" key="7">
    <source>
        <dbReference type="ARBA" id="ARBA00022777"/>
    </source>
</evidence>
<gene>
    <name evidence="12" type="primary">tmk</name>
    <name evidence="14" type="ORF">VZ94_11295</name>
</gene>
<keyword evidence="4 12" id="KW-0808">Transferase</keyword>
<dbReference type="Gene3D" id="3.40.50.300">
    <property type="entry name" value="P-loop containing nucleotide triphosphate hydrolases"/>
    <property type="match status" value="1"/>
</dbReference>
<dbReference type="GO" id="GO:0004798">
    <property type="term" value="F:dTMP kinase activity"/>
    <property type="evidence" value="ECO:0007669"/>
    <property type="project" value="UniProtKB-UniRule"/>
</dbReference>
<dbReference type="Pfam" id="PF02223">
    <property type="entry name" value="Thymidylate_kin"/>
    <property type="match status" value="1"/>
</dbReference>
<evidence type="ECO:0000256" key="11">
    <source>
        <dbReference type="ARBA" id="ARBA00057735"/>
    </source>
</evidence>
<dbReference type="RefSeq" id="WP_045779307.1">
    <property type="nucleotide sequence ID" value="NZ_LAJX01000111.1"/>
</dbReference>
<accession>A0A0F3ILI0</accession>
<dbReference type="FunFam" id="3.40.50.300:FF:000225">
    <property type="entry name" value="Thymidylate kinase"/>
    <property type="match status" value="1"/>
</dbReference>
<dbReference type="NCBIfam" id="TIGR00041">
    <property type="entry name" value="DTMP_kinase"/>
    <property type="match status" value="1"/>
</dbReference>
<evidence type="ECO:0000256" key="10">
    <source>
        <dbReference type="ARBA" id="ARBA00048743"/>
    </source>
</evidence>
<feature type="domain" description="Thymidylate kinase-like" evidence="13">
    <location>
        <begin position="9"/>
        <end position="196"/>
    </location>
</feature>
<dbReference type="PANTHER" id="PTHR10344">
    <property type="entry name" value="THYMIDYLATE KINASE"/>
    <property type="match status" value="1"/>
</dbReference>
<dbReference type="SUPFAM" id="SSF52540">
    <property type="entry name" value="P-loop containing nucleoside triphosphate hydrolases"/>
    <property type="match status" value="1"/>
</dbReference>
<evidence type="ECO:0000256" key="8">
    <source>
        <dbReference type="ARBA" id="ARBA00022840"/>
    </source>
</evidence>
<evidence type="ECO:0000256" key="2">
    <source>
        <dbReference type="ARBA" id="ARBA00012980"/>
    </source>
</evidence>
<keyword evidence="5 12" id="KW-0545">Nucleotide biosynthesis</keyword>
<dbReference type="OrthoDB" id="9774907at2"/>
<dbReference type="GO" id="GO:0005829">
    <property type="term" value="C:cytosol"/>
    <property type="evidence" value="ECO:0007669"/>
    <property type="project" value="TreeGrafter"/>
</dbReference>
<evidence type="ECO:0000256" key="4">
    <source>
        <dbReference type="ARBA" id="ARBA00022679"/>
    </source>
</evidence>
<keyword evidence="15" id="KW-1185">Reference proteome</keyword>
<comment type="caution">
    <text evidence="14">The sequence shown here is derived from an EMBL/GenBank/DDBJ whole genome shotgun (WGS) entry which is preliminary data.</text>
</comment>
<protein>
    <recommendedName>
        <fullName evidence="3 12">Thymidylate kinase</fullName>
        <ecNumber evidence="2 12">2.7.4.9</ecNumber>
    </recommendedName>
    <alternativeName>
        <fullName evidence="9 12">dTMP kinase</fullName>
    </alternativeName>
</protein>
<comment type="function">
    <text evidence="11 12">Phosphorylation of dTMP to form dTDP in both de novo and salvage pathways of dTTP synthesis.</text>
</comment>
<name>A0A0F3ILI0_9GAMM</name>
<feature type="binding site" evidence="12">
    <location>
        <begin position="11"/>
        <end position="18"/>
    </location>
    <ligand>
        <name>ATP</name>
        <dbReference type="ChEBI" id="CHEBI:30616"/>
    </ligand>
</feature>
<keyword evidence="6 12" id="KW-0547">Nucleotide-binding</keyword>
<comment type="catalytic activity">
    <reaction evidence="10 12">
        <text>dTMP + ATP = dTDP + ADP</text>
        <dbReference type="Rhea" id="RHEA:13517"/>
        <dbReference type="ChEBI" id="CHEBI:30616"/>
        <dbReference type="ChEBI" id="CHEBI:58369"/>
        <dbReference type="ChEBI" id="CHEBI:63528"/>
        <dbReference type="ChEBI" id="CHEBI:456216"/>
        <dbReference type="EC" id="2.7.4.9"/>
    </reaction>
</comment>
<dbReference type="AlphaFoldDB" id="A0A0F3ILI0"/>
<reference evidence="14 15" key="2">
    <citation type="journal article" date="2016" name="Microb. Ecol.">
        <title>Genome Characteristics of a Novel Type I Methanotroph (Sn10-6) Isolated from a Flooded Indian Rice Field.</title>
        <authorList>
            <person name="Rahalkar M.C."/>
            <person name="Pandit P.S."/>
            <person name="Dhakephalkar P.K."/>
            <person name="Pore S."/>
            <person name="Arora P."/>
            <person name="Kapse N."/>
        </authorList>
    </citation>
    <scope>NUCLEOTIDE SEQUENCE [LARGE SCALE GENOMIC DNA]</scope>
    <source>
        <strain evidence="14 15">Sn10-6</strain>
    </source>
</reference>
<evidence type="ECO:0000313" key="15">
    <source>
        <dbReference type="Proteomes" id="UP000033684"/>
    </source>
</evidence>
<evidence type="ECO:0000313" key="14">
    <source>
        <dbReference type="EMBL" id="KJV06444.1"/>
    </source>
</evidence>